<accession>A0AAW1XJ37</accession>
<dbReference type="AlphaFoldDB" id="A0AAW1XJ37"/>
<evidence type="ECO:0000313" key="4">
    <source>
        <dbReference type="Proteomes" id="UP001457282"/>
    </source>
</evidence>
<gene>
    <name evidence="3" type="ORF">M0R45_012681</name>
</gene>
<feature type="compositionally biased region" description="Polar residues" evidence="2">
    <location>
        <begin position="238"/>
        <end position="258"/>
    </location>
</feature>
<feature type="compositionally biased region" description="Polar residues" evidence="2">
    <location>
        <begin position="67"/>
        <end position="88"/>
    </location>
</feature>
<sequence>MDQLMAENVASATAEGAAAFPHPPPPTHRRPRVREVSSRFMSPVAASSGDLSHAFPTRSPLPKHHQAVSTPTPNLAEIQSRQRSSSVNRPRRHLDLEPWRCSDENIPTRPSSMESSLPPDQALNTRKQRPINVNVKPLKENGGGKPQPQHLPKTCSTAKGSNAFTTLSRSDTPMVTASLDRTPSSRFRLIQQRSTNVSASAAAKLLQSSEMSLSAPPTTNLVSEANIQEATSAPEPDLSSQNPHANDSNHTQIPSVPSCTRRCLPDIRSSMPEADMLPIVSSRQMIEKNYNRANTTVSGSDFSKLSASPCSRSLNLPLSSSEHLLFQSIKGSEKLASAFSKPCTKAVKMGGLCLPPVPPCASARPGSEIRKGKKVSSLREDAHSLRLLQNRYLQWRYANATAEASMLAQQRETERTLYSLALKIAELYDSVKRKRIELGTLQRTKTLSTILEAQIPHLDQWLALQEDYSISLAEATQALLNASLRLPISANVRANKQEVEEALNSAIEVMEIIIFHVQQSMPKAEQTENLISELARAIGGERALIEECGNLLSKTYTTQVEECSLRGHIMQLKQHCCP</sequence>
<comment type="caution">
    <text evidence="3">The sequence shown here is derived from an EMBL/GenBank/DDBJ whole genome shotgun (WGS) entry which is preliminary data.</text>
</comment>
<evidence type="ECO:0000313" key="3">
    <source>
        <dbReference type="EMBL" id="KAK9935805.1"/>
    </source>
</evidence>
<name>A0AAW1XJ37_RUBAR</name>
<feature type="compositionally biased region" description="Polar residues" evidence="2">
    <location>
        <begin position="154"/>
        <end position="178"/>
    </location>
</feature>
<dbReference type="PANTHER" id="PTHR31807">
    <property type="entry name" value="AUGMIN FAMILY MEMBER"/>
    <property type="match status" value="1"/>
</dbReference>
<dbReference type="Proteomes" id="UP001457282">
    <property type="component" value="Unassembled WGS sequence"/>
</dbReference>
<organism evidence="3 4">
    <name type="scientific">Rubus argutus</name>
    <name type="common">Southern blackberry</name>
    <dbReference type="NCBI Taxonomy" id="59490"/>
    <lineage>
        <taxon>Eukaryota</taxon>
        <taxon>Viridiplantae</taxon>
        <taxon>Streptophyta</taxon>
        <taxon>Embryophyta</taxon>
        <taxon>Tracheophyta</taxon>
        <taxon>Spermatophyta</taxon>
        <taxon>Magnoliopsida</taxon>
        <taxon>eudicotyledons</taxon>
        <taxon>Gunneridae</taxon>
        <taxon>Pentapetalae</taxon>
        <taxon>rosids</taxon>
        <taxon>fabids</taxon>
        <taxon>Rosales</taxon>
        <taxon>Rosaceae</taxon>
        <taxon>Rosoideae</taxon>
        <taxon>Rosoideae incertae sedis</taxon>
        <taxon>Rubus</taxon>
    </lineage>
</organism>
<feature type="region of interest" description="Disordered" evidence="2">
    <location>
        <begin position="1"/>
        <end position="178"/>
    </location>
</feature>
<protein>
    <submittedName>
        <fullName evidence="3">Uncharacterized protein</fullName>
    </submittedName>
</protein>
<feature type="region of interest" description="Disordered" evidence="2">
    <location>
        <begin position="230"/>
        <end position="264"/>
    </location>
</feature>
<dbReference type="InterPro" id="IPR007573">
    <property type="entry name" value="QWRF"/>
</dbReference>
<evidence type="ECO:0000256" key="2">
    <source>
        <dbReference type="SAM" id="MobiDB-lite"/>
    </source>
</evidence>
<reference evidence="3 4" key="1">
    <citation type="journal article" date="2023" name="G3 (Bethesda)">
        <title>A chromosome-length genome assembly and annotation of blackberry (Rubus argutus, cv. 'Hillquist').</title>
        <authorList>
            <person name="Bruna T."/>
            <person name="Aryal R."/>
            <person name="Dudchenko O."/>
            <person name="Sargent D.J."/>
            <person name="Mead D."/>
            <person name="Buti M."/>
            <person name="Cavallini A."/>
            <person name="Hytonen T."/>
            <person name="Andres J."/>
            <person name="Pham M."/>
            <person name="Weisz D."/>
            <person name="Mascagni F."/>
            <person name="Usai G."/>
            <person name="Natali L."/>
            <person name="Bassil N."/>
            <person name="Fernandez G.E."/>
            <person name="Lomsadze A."/>
            <person name="Armour M."/>
            <person name="Olukolu B."/>
            <person name="Poorten T."/>
            <person name="Britton C."/>
            <person name="Davik J."/>
            <person name="Ashrafi H."/>
            <person name="Aiden E.L."/>
            <person name="Borodovsky M."/>
            <person name="Worthington M."/>
        </authorList>
    </citation>
    <scope>NUCLEOTIDE SEQUENCE [LARGE SCALE GENOMIC DNA]</scope>
    <source>
        <strain evidence="3">PI 553951</strain>
    </source>
</reference>
<proteinExistence type="inferred from homology"/>
<keyword evidence="4" id="KW-1185">Reference proteome</keyword>
<dbReference type="Pfam" id="PF04484">
    <property type="entry name" value="QWRF"/>
    <property type="match status" value="1"/>
</dbReference>
<dbReference type="GO" id="GO:0005880">
    <property type="term" value="C:nuclear microtubule"/>
    <property type="evidence" value="ECO:0007669"/>
    <property type="project" value="TreeGrafter"/>
</dbReference>
<dbReference type="GO" id="GO:0005737">
    <property type="term" value="C:cytoplasm"/>
    <property type="evidence" value="ECO:0007669"/>
    <property type="project" value="TreeGrafter"/>
</dbReference>
<dbReference type="EMBL" id="JBEDUW010000003">
    <property type="protein sequence ID" value="KAK9935805.1"/>
    <property type="molecule type" value="Genomic_DNA"/>
</dbReference>
<feature type="compositionally biased region" description="Basic and acidic residues" evidence="2">
    <location>
        <begin position="93"/>
        <end position="103"/>
    </location>
</feature>
<dbReference type="GO" id="GO:0008017">
    <property type="term" value="F:microtubule binding"/>
    <property type="evidence" value="ECO:0007669"/>
    <property type="project" value="TreeGrafter"/>
</dbReference>
<dbReference type="GO" id="GO:0051225">
    <property type="term" value="P:spindle assembly"/>
    <property type="evidence" value="ECO:0007669"/>
    <property type="project" value="TreeGrafter"/>
</dbReference>
<dbReference type="PANTHER" id="PTHR31807:SF6">
    <property type="entry name" value="PROTEIN ENDOSPERM DEFECTIVE 1-RELATED"/>
    <property type="match status" value="1"/>
</dbReference>
<evidence type="ECO:0000256" key="1">
    <source>
        <dbReference type="ARBA" id="ARBA00010016"/>
    </source>
</evidence>
<comment type="similarity">
    <text evidence="1">Belongs to the QWRF family.</text>
</comment>